<dbReference type="AlphaFoldDB" id="A0A0F9FVB1"/>
<evidence type="ECO:0000313" key="1">
    <source>
        <dbReference type="EMBL" id="KKL90364.1"/>
    </source>
</evidence>
<sequence>SVELMTNQVRGVRKPIESYYSEMQFDPITSVAKGCDRIHNHQTMIGVFTPEKIDQYMIETNDHVIPMLKLARKRFTKQEAAYLNIKHVLMTQMELLQALNPVKESELKLAQ</sequence>
<dbReference type="EMBL" id="LAZR01020026">
    <property type="protein sequence ID" value="KKL90364.1"/>
    <property type="molecule type" value="Genomic_DNA"/>
</dbReference>
<comment type="caution">
    <text evidence="1">The sequence shown here is derived from an EMBL/GenBank/DDBJ whole genome shotgun (WGS) entry which is preliminary data.</text>
</comment>
<proteinExistence type="predicted"/>
<reference evidence="1" key="1">
    <citation type="journal article" date="2015" name="Nature">
        <title>Complex archaea that bridge the gap between prokaryotes and eukaryotes.</title>
        <authorList>
            <person name="Spang A."/>
            <person name="Saw J.H."/>
            <person name="Jorgensen S.L."/>
            <person name="Zaremba-Niedzwiedzka K."/>
            <person name="Martijn J."/>
            <person name="Lind A.E."/>
            <person name="van Eijk R."/>
            <person name="Schleper C."/>
            <person name="Guy L."/>
            <person name="Ettema T.J."/>
        </authorList>
    </citation>
    <scope>NUCLEOTIDE SEQUENCE</scope>
</reference>
<gene>
    <name evidence="1" type="ORF">LCGC14_1905450</name>
</gene>
<organism evidence="1">
    <name type="scientific">marine sediment metagenome</name>
    <dbReference type="NCBI Taxonomy" id="412755"/>
    <lineage>
        <taxon>unclassified sequences</taxon>
        <taxon>metagenomes</taxon>
        <taxon>ecological metagenomes</taxon>
    </lineage>
</organism>
<protein>
    <submittedName>
        <fullName evidence="1">Uncharacterized protein</fullName>
    </submittedName>
</protein>
<accession>A0A0F9FVB1</accession>
<name>A0A0F9FVB1_9ZZZZ</name>
<feature type="non-terminal residue" evidence="1">
    <location>
        <position position="1"/>
    </location>
</feature>